<dbReference type="InterPro" id="IPR002864">
    <property type="entry name" value="Acyl-ACP_thioesterase_NHD"/>
</dbReference>
<keyword evidence="11" id="KW-1185">Reference proteome</keyword>
<dbReference type="Pfam" id="PF20791">
    <property type="entry name" value="Acyl-ACP_TE_C"/>
    <property type="match status" value="1"/>
</dbReference>
<evidence type="ECO:0000256" key="5">
    <source>
        <dbReference type="ARBA" id="ARBA00022946"/>
    </source>
</evidence>
<dbReference type="Proteomes" id="UP000595897">
    <property type="component" value="Chromosome"/>
</dbReference>
<dbReference type="PANTHER" id="PTHR31727:SF6">
    <property type="entry name" value="OLEOYL-ACYL CARRIER PROTEIN THIOESTERASE 1, CHLOROPLASTIC"/>
    <property type="match status" value="1"/>
</dbReference>
<proteinExistence type="inferred from homology"/>
<gene>
    <name evidence="10" type="ORF">bsdtb5_09430</name>
</gene>
<dbReference type="Gene3D" id="3.10.129.10">
    <property type="entry name" value="Hotdog Thioesterase"/>
    <property type="match status" value="1"/>
</dbReference>
<evidence type="ECO:0000313" key="10">
    <source>
        <dbReference type="EMBL" id="BCN29648.1"/>
    </source>
</evidence>
<dbReference type="InterPro" id="IPR049427">
    <property type="entry name" value="Acyl-ACP_TE_C"/>
</dbReference>
<evidence type="ECO:0000259" key="8">
    <source>
        <dbReference type="Pfam" id="PF01643"/>
    </source>
</evidence>
<evidence type="ECO:0000256" key="2">
    <source>
        <dbReference type="ARBA" id="ARBA00022516"/>
    </source>
</evidence>
<evidence type="ECO:0000256" key="7">
    <source>
        <dbReference type="ARBA" id="ARBA00023160"/>
    </source>
</evidence>
<evidence type="ECO:0000256" key="6">
    <source>
        <dbReference type="ARBA" id="ARBA00023098"/>
    </source>
</evidence>
<dbReference type="AlphaFoldDB" id="A0A7R7ID44"/>
<name>A0A7R7ID44_9FIRM</name>
<evidence type="ECO:0000256" key="3">
    <source>
        <dbReference type="ARBA" id="ARBA00022801"/>
    </source>
</evidence>
<keyword evidence="6" id="KW-0443">Lipid metabolism</keyword>
<evidence type="ECO:0000313" key="11">
    <source>
        <dbReference type="Proteomes" id="UP000595897"/>
    </source>
</evidence>
<dbReference type="Pfam" id="PF01643">
    <property type="entry name" value="Acyl-ACP_TE"/>
    <property type="match status" value="1"/>
</dbReference>
<reference evidence="10 11" key="1">
    <citation type="submission" date="2020-11" db="EMBL/GenBank/DDBJ databases">
        <title>Draft genome sequencing of a Lachnospiraceae strain isolated from anoxic soil subjected to BSD treatment.</title>
        <authorList>
            <person name="Uek A."/>
            <person name="Tonouchi A."/>
        </authorList>
    </citation>
    <scope>NUCLEOTIDE SEQUENCE [LARGE SCALE GENOMIC DNA]</scope>
    <source>
        <strain evidence="10 11">TB5</strain>
    </source>
</reference>
<keyword evidence="7" id="KW-0275">Fatty acid biosynthesis</keyword>
<dbReference type="InterPro" id="IPR045023">
    <property type="entry name" value="FATA/B"/>
</dbReference>
<feature type="domain" description="Acyl-ACP thioesterase N-terminal hotdog" evidence="8">
    <location>
        <begin position="7"/>
        <end position="125"/>
    </location>
</feature>
<evidence type="ECO:0000259" key="9">
    <source>
        <dbReference type="Pfam" id="PF20791"/>
    </source>
</evidence>
<dbReference type="GO" id="GO:0000036">
    <property type="term" value="F:acyl carrier activity"/>
    <property type="evidence" value="ECO:0007669"/>
    <property type="project" value="TreeGrafter"/>
</dbReference>
<dbReference type="RefSeq" id="WP_271714917.1">
    <property type="nucleotide sequence ID" value="NZ_AP024169.1"/>
</dbReference>
<dbReference type="SUPFAM" id="SSF54637">
    <property type="entry name" value="Thioesterase/thiol ester dehydrase-isomerase"/>
    <property type="match status" value="2"/>
</dbReference>
<sequence>MYSFTSRVRYSEVNRKKQLEFSSIINYFQDCSTFHSEDNGQGIDLLESKKHAWILNSWQIVVNRYPDLGETIKVGTLAYDFKSMYGFRNFILQDTNDTTLAVANSIWVLMDTTTMRPIKITEEDISGFQIEDKLDMDYAPRKITLPEDFKDNKTTNSTGIYNEYQPFPVIKSNIDTNNHVNNSQYIKMAEEFLPAKFIIKQMRAEYRMAAVLGDTIIPQVLIDEEICTVVLANIEKRPYVIIEFISA</sequence>
<organism evidence="10 11">
    <name type="scientific">Anaeromicropila herbilytica</name>
    <dbReference type="NCBI Taxonomy" id="2785025"/>
    <lineage>
        <taxon>Bacteria</taxon>
        <taxon>Bacillati</taxon>
        <taxon>Bacillota</taxon>
        <taxon>Clostridia</taxon>
        <taxon>Lachnospirales</taxon>
        <taxon>Lachnospiraceae</taxon>
        <taxon>Anaeromicropila</taxon>
    </lineage>
</organism>
<evidence type="ECO:0008006" key="12">
    <source>
        <dbReference type="Google" id="ProtNLM"/>
    </source>
</evidence>
<dbReference type="EMBL" id="AP024169">
    <property type="protein sequence ID" value="BCN29648.1"/>
    <property type="molecule type" value="Genomic_DNA"/>
</dbReference>
<protein>
    <recommendedName>
        <fullName evidence="12">Acyl-ACP thioesterase</fullName>
    </recommendedName>
</protein>
<dbReference type="PANTHER" id="PTHR31727">
    <property type="entry name" value="OLEOYL-ACYL CARRIER PROTEIN THIOESTERASE 1, CHLOROPLASTIC"/>
    <property type="match status" value="1"/>
</dbReference>
<keyword evidence="2" id="KW-0444">Lipid biosynthesis</keyword>
<dbReference type="GO" id="GO:0016297">
    <property type="term" value="F:fatty acyl-[ACP] hydrolase activity"/>
    <property type="evidence" value="ECO:0007669"/>
    <property type="project" value="InterPro"/>
</dbReference>
<feature type="domain" description="Acyl-ACP thioesterase-like C-terminal" evidence="9">
    <location>
        <begin position="164"/>
        <end position="215"/>
    </location>
</feature>
<dbReference type="InterPro" id="IPR029069">
    <property type="entry name" value="HotDog_dom_sf"/>
</dbReference>
<comment type="similarity">
    <text evidence="1">Belongs to the acyl-ACP thioesterase family.</text>
</comment>
<keyword evidence="4" id="KW-0276">Fatty acid metabolism</keyword>
<accession>A0A7R7ID44</accession>
<evidence type="ECO:0000256" key="4">
    <source>
        <dbReference type="ARBA" id="ARBA00022832"/>
    </source>
</evidence>
<dbReference type="CDD" id="cd00586">
    <property type="entry name" value="4HBT"/>
    <property type="match status" value="1"/>
</dbReference>
<dbReference type="KEGG" id="ahb:bsdtb5_09430"/>
<evidence type="ECO:0000256" key="1">
    <source>
        <dbReference type="ARBA" id="ARBA00006500"/>
    </source>
</evidence>
<keyword evidence="5" id="KW-0809">Transit peptide</keyword>
<keyword evidence="3" id="KW-0378">Hydrolase</keyword>